<proteinExistence type="predicted"/>
<reference evidence="2 3" key="1">
    <citation type="submission" date="2019-01" db="EMBL/GenBank/DDBJ databases">
        <title>A draft genome assembly of the solar-powered sea slug Elysia chlorotica.</title>
        <authorList>
            <person name="Cai H."/>
            <person name="Li Q."/>
            <person name="Fang X."/>
            <person name="Li J."/>
            <person name="Curtis N.E."/>
            <person name="Altenburger A."/>
            <person name="Shibata T."/>
            <person name="Feng M."/>
            <person name="Maeda T."/>
            <person name="Schwartz J.A."/>
            <person name="Shigenobu S."/>
            <person name="Lundholm N."/>
            <person name="Nishiyama T."/>
            <person name="Yang H."/>
            <person name="Hasebe M."/>
            <person name="Li S."/>
            <person name="Pierce S.K."/>
            <person name="Wang J."/>
        </authorList>
    </citation>
    <scope>NUCLEOTIDE SEQUENCE [LARGE SCALE GENOMIC DNA]</scope>
    <source>
        <strain evidence="2">EC2010</strain>
        <tissue evidence="2">Whole organism of an adult</tissue>
    </source>
</reference>
<feature type="region of interest" description="Disordered" evidence="1">
    <location>
        <begin position="194"/>
        <end position="235"/>
    </location>
</feature>
<sequence>MNSARPIAVGPCRLFKKQCELRPRSAVVWFKSLLVRRSNQSEKCLLGEWVDSFLTLYSDSTLCVRGGNCERSQVVAIVKLVDVYRQLLFGESLCVPKEVPTVSNKFRSSMLGVPNQLTNNTHMIWLYFFSKHTLNKWLVAFCRAIPTELLNEFKVAKACYHQLKKMKRDPPSLALKNHIHLFFPSREFDPEAGSPPMNDFKISVLPNRQRPRHSKSKKHRKRINKCSRGSRSQKN</sequence>
<dbReference type="Proteomes" id="UP000271974">
    <property type="component" value="Unassembled WGS sequence"/>
</dbReference>
<comment type="caution">
    <text evidence="2">The sequence shown here is derived from an EMBL/GenBank/DDBJ whole genome shotgun (WGS) entry which is preliminary data.</text>
</comment>
<organism evidence="2 3">
    <name type="scientific">Elysia chlorotica</name>
    <name type="common">Eastern emerald elysia</name>
    <name type="synonym">Sea slug</name>
    <dbReference type="NCBI Taxonomy" id="188477"/>
    <lineage>
        <taxon>Eukaryota</taxon>
        <taxon>Metazoa</taxon>
        <taxon>Spiralia</taxon>
        <taxon>Lophotrochozoa</taxon>
        <taxon>Mollusca</taxon>
        <taxon>Gastropoda</taxon>
        <taxon>Heterobranchia</taxon>
        <taxon>Euthyneura</taxon>
        <taxon>Panpulmonata</taxon>
        <taxon>Sacoglossa</taxon>
        <taxon>Placobranchoidea</taxon>
        <taxon>Plakobranchidae</taxon>
        <taxon>Elysia</taxon>
    </lineage>
</organism>
<feature type="compositionally biased region" description="Basic residues" evidence="1">
    <location>
        <begin position="209"/>
        <end position="225"/>
    </location>
</feature>
<evidence type="ECO:0000313" key="3">
    <source>
        <dbReference type="Proteomes" id="UP000271974"/>
    </source>
</evidence>
<dbReference type="EMBL" id="RQTK01000004">
    <property type="protein sequence ID" value="RUS91932.1"/>
    <property type="molecule type" value="Genomic_DNA"/>
</dbReference>
<evidence type="ECO:0000313" key="2">
    <source>
        <dbReference type="EMBL" id="RUS91932.1"/>
    </source>
</evidence>
<gene>
    <name evidence="2" type="ORF">EGW08_000334</name>
</gene>
<dbReference type="OrthoDB" id="10395169at2759"/>
<accession>A0A3S1BYD1</accession>
<keyword evidence="3" id="KW-1185">Reference proteome</keyword>
<dbReference type="AlphaFoldDB" id="A0A3S1BYD1"/>
<name>A0A3S1BYD1_ELYCH</name>
<evidence type="ECO:0000256" key="1">
    <source>
        <dbReference type="SAM" id="MobiDB-lite"/>
    </source>
</evidence>
<protein>
    <submittedName>
        <fullName evidence="2">Uncharacterized protein</fullName>
    </submittedName>
</protein>